<dbReference type="SUPFAM" id="SSF46785">
    <property type="entry name" value="Winged helix' DNA-binding domain"/>
    <property type="match status" value="1"/>
</dbReference>
<evidence type="ECO:0000313" key="5">
    <source>
        <dbReference type="EMBL" id="PSK89680.1"/>
    </source>
</evidence>
<dbReference type="InterPro" id="IPR036390">
    <property type="entry name" value="WH_DNA-bd_sf"/>
</dbReference>
<dbReference type="EMBL" id="PYGA01000025">
    <property type="protein sequence ID" value="PSK89680.1"/>
    <property type="molecule type" value="Genomic_DNA"/>
</dbReference>
<keyword evidence="3" id="KW-0804">Transcription</keyword>
<reference evidence="5 6" key="1">
    <citation type="submission" date="2018-03" db="EMBL/GenBank/DDBJ databases">
        <title>Genomic Encyclopedia of Archaeal and Bacterial Type Strains, Phase II (KMG-II): from individual species to whole genera.</title>
        <authorList>
            <person name="Goeker M."/>
        </authorList>
    </citation>
    <scope>NUCLEOTIDE SEQUENCE [LARGE SCALE GENOMIC DNA]</scope>
    <source>
        <strain evidence="5 6">DSM 45312</strain>
    </source>
</reference>
<dbReference type="OrthoDB" id="5112988at2"/>
<organism evidence="5 6">
    <name type="scientific">Murinocardiopsis flavida</name>
    <dbReference type="NCBI Taxonomy" id="645275"/>
    <lineage>
        <taxon>Bacteria</taxon>
        <taxon>Bacillati</taxon>
        <taxon>Actinomycetota</taxon>
        <taxon>Actinomycetes</taxon>
        <taxon>Streptosporangiales</taxon>
        <taxon>Nocardiopsidaceae</taxon>
        <taxon>Murinocardiopsis</taxon>
    </lineage>
</organism>
<dbReference type="SUPFAM" id="SSF55781">
    <property type="entry name" value="GAF domain-like"/>
    <property type="match status" value="1"/>
</dbReference>
<evidence type="ECO:0000313" key="6">
    <source>
        <dbReference type="Proteomes" id="UP000240542"/>
    </source>
</evidence>
<keyword evidence="1" id="KW-0805">Transcription regulation</keyword>
<evidence type="ECO:0000256" key="1">
    <source>
        <dbReference type="ARBA" id="ARBA00023015"/>
    </source>
</evidence>
<proteinExistence type="predicted"/>
<dbReference type="RefSeq" id="WP_106586125.1">
    <property type="nucleotide sequence ID" value="NZ_PYGA01000025.1"/>
</dbReference>
<evidence type="ECO:0000256" key="3">
    <source>
        <dbReference type="ARBA" id="ARBA00023163"/>
    </source>
</evidence>
<dbReference type="InterPro" id="IPR005471">
    <property type="entry name" value="Tscrpt_reg_IclR_N"/>
</dbReference>
<dbReference type="PANTHER" id="PTHR30136:SF39">
    <property type="entry name" value="TRANSCRIPTIONAL REGULATORY PROTEIN"/>
    <property type="match status" value="1"/>
</dbReference>
<evidence type="ECO:0000259" key="4">
    <source>
        <dbReference type="PROSITE" id="PS51077"/>
    </source>
</evidence>
<protein>
    <submittedName>
        <fullName evidence="5">IclR family transcriptional regulator</fullName>
    </submittedName>
</protein>
<dbReference type="PROSITE" id="PS51077">
    <property type="entry name" value="HTH_ICLR"/>
    <property type="match status" value="1"/>
</dbReference>
<keyword evidence="2" id="KW-0238">DNA-binding</keyword>
<sequence>MAQGEIFTTGVGVLDRAVAILDRVESRAMGTSELARELGLSVSTTHRLTGALLAHKLLRRDPGGDFHLGPRFTTAAIADTARPILEELQAATRESVQLWVRRADHRLCVLSVESDEELRAGLPVGAMIPLPQGSAARVLLGERDPGGAAWLESRAARAPGVGSVSAPVRLHGETVAAVCLSGPLHRLDPGPGLLFGARVAAAAQQVEAAVRAGDAAPAASAG</sequence>
<accession>A0A2P8CXJ6</accession>
<dbReference type="AlphaFoldDB" id="A0A2P8CXJ6"/>
<dbReference type="GO" id="GO:0045892">
    <property type="term" value="P:negative regulation of DNA-templated transcription"/>
    <property type="evidence" value="ECO:0007669"/>
    <property type="project" value="TreeGrafter"/>
</dbReference>
<dbReference type="Proteomes" id="UP000240542">
    <property type="component" value="Unassembled WGS sequence"/>
</dbReference>
<feature type="domain" description="HTH iclR-type" evidence="4">
    <location>
        <begin position="11"/>
        <end position="70"/>
    </location>
</feature>
<dbReference type="PANTHER" id="PTHR30136">
    <property type="entry name" value="HELIX-TURN-HELIX TRANSCRIPTIONAL REGULATOR, ICLR FAMILY"/>
    <property type="match status" value="1"/>
</dbReference>
<dbReference type="Gene3D" id="3.30.450.40">
    <property type="match status" value="2"/>
</dbReference>
<comment type="caution">
    <text evidence="5">The sequence shown here is derived from an EMBL/GenBank/DDBJ whole genome shotgun (WGS) entry which is preliminary data.</text>
</comment>
<dbReference type="Pfam" id="PF09339">
    <property type="entry name" value="HTH_IclR"/>
    <property type="match status" value="1"/>
</dbReference>
<name>A0A2P8CXJ6_9ACTN</name>
<dbReference type="InterPro" id="IPR050707">
    <property type="entry name" value="HTH_MetabolicPath_Reg"/>
</dbReference>
<dbReference type="InterPro" id="IPR014757">
    <property type="entry name" value="Tscrpt_reg_IclR_C"/>
</dbReference>
<dbReference type="Gene3D" id="1.10.10.10">
    <property type="entry name" value="Winged helix-like DNA-binding domain superfamily/Winged helix DNA-binding domain"/>
    <property type="match status" value="1"/>
</dbReference>
<dbReference type="SMART" id="SM00346">
    <property type="entry name" value="HTH_ICLR"/>
    <property type="match status" value="1"/>
</dbReference>
<keyword evidence="6" id="KW-1185">Reference proteome</keyword>
<dbReference type="InterPro" id="IPR029016">
    <property type="entry name" value="GAF-like_dom_sf"/>
</dbReference>
<gene>
    <name evidence="5" type="ORF">CLV63_12574</name>
</gene>
<dbReference type="Pfam" id="PF01614">
    <property type="entry name" value="IclR_C"/>
    <property type="match status" value="1"/>
</dbReference>
<dbReference type="InterPro" id="IPR036388">
    <property type="entry name" value="WH-like_DNA-bd_sf"/>
</dbReference>
<evidence type="ECO:0000256" key="2">
    <source>
        <dbReference type="ARBA" id="ARBA00023125"/>
    </source>
</evidence>
<dbReference type="GO" id="GO:0003700">
    <property type="term" value="F:DNA-binding transcription factor activity"/>
    <property type="evidence" value="ECO:0007669"/>
    <property type="project" value="TreeGrafter"/>
</dbReference>
<dbReference type="GO" id="GO:0003677">
    <property type="term" value="F:DNA binding"/>
    <property type="evidence" value="ECO:0007669"/>
    <property type="project" value="UniProtKB-KW"/>
</dbReference>